<evidence type="ECO:0000259" key="3">
    <source>
        <dbReference type="Pfam" id="PF00149"/>
    </source>
</evidence>
<evidence type="ECO:0000313" key="6">
    <source>
        <dbReference type="Proteomes" id="UP000294650"/>
    </source>
</evidence>
<dbReference type="PANTHER" id="PTHR11575">
    <property type="entry name" value="5'-NUCLEOTIDASE-RELATED"/>
    <property type="match status" value="1"/>
</dbReference>
<dbReference type="PANTHER" id="PTHR11575:SF23">
    <property type="entry name" value="5-NUCLEOTIDASE FAMILY PROTEIN"/>
    <property type="match status" value="1"/>
</dbReference>
<dbReference type="InterPro" id="IPR008334">
    <property type="entry name" value="5'-Nucleotdase_C"/>
</dbReference>
<evidence type="ECO:0000259" key="4">
    <source>
        <dbReference type="Pfam" id="PF02872"/>
    </source>
</evidence>
<dbReference type="Gene3D" id="3.90.780.10">
    <property type="entry name" value="5'-Nucleotidase, C-terminal domain"/>
    <property type="match status" value="1"/>
</dbReference>
<dbReference type="OrthoDB" id="9793179at2"/>
<organism evidence="5 6">
    <name type="scientific">Melghiribacillus thermohalophilus</name>
    <dbReference type="NCBI Taxonomy" id="1324956"/>
    <lineage>
        <taxon>Bacteria</taxon>
        <taxon>Bacillati</taxon>
        <taxon>Bacillota</taxon>
        <taxon>Bacilli</taxon>
        <taxon>Bacillales</taxon>
        <taxon>Bacillaceae</taxon>
        <taxon>Melghiribacillus</taxon>
    </lineage>
</organism>
<dbReference type="PRINTS" id="PR01607">
    <property type="entry name" value="APYRASEFAMLY"/>
</dbReference>
<dbReference type="InterPro" id="IPR036907">
    <property type="entry name" value="5'-Nucleotdase_C_sf"/>
</dbReference>
<keyword evidence="6" id="KW-1185">Reference proteome</keyword>
<feature type="domain" description="5'-Nucleotidase C-terminal" evidence="4">
    <location>
        <begin position="286"/>
        <end position="427"/>
    </location>
</feature>
<dbReference type="Proteomes" id="UP000294650">
    <property type="component" value="Unassembled WGS sequence"/>
</dbReference>
<dbReference type="SUPFAM" id="SSF56300">
    <property type="entry name" value="Metallo-dependent phosphatases"/>
    <property type="match status" value="1"/>
</dbReference>
<dbReference type="InterPro" id="IPR006179">
    <property type="entry name" value="5_nucleotidase/apyrase"/>
</dbReference>
<dbReference type="EMBL" id="SMAN01000019">
    <property type="protein sequence ID" value="TCT19097.1"/>
    <property type="molecule type" value="Genomic_DNA"/>
</dbReference>
<keyword evidence="2" id="KW-0378">Hydrolase</keyword>
<dbReference type="RefSeq" id="WP_132372533.1">
    <property type="nucleotide sequence ID" value="NZ_SMAN01000019.1"/>
</dbReference>
<dbReference type="Gene3D" id="3.60.21.10">
    <property type="match status" value="1"/>
</dbReference>
<dbReference type="Pfam" id="PF02872">
    <property type="entry name" value="5_nucleotid_C"/>
    <property type="match status" value="1"/>
</dbReference>
<dbReference type="GO" id="GO:0009166">
    <property type="term" value="P:nucleotide catabolic process"/>
    <property type="evidence" value="ECO:0007669"/>
    <property type="project" value="InterPro"/>
</dbReference>
<keyword evidence="2" id="KW-0547">Nucleotide-binding</keyword>
<evidence type="ECO:0000256" key="2">
    <source>
        <dbReference type="RuleBase" id="RU362119"/>
    </source>
</evidence>
<evidence type="ECO:0000256" key="1">
    <source>
        <dbReference type="ARBA" id="ARBA00022729"/>
    </source>
</evidence>
<accession>A0A4R3MTP7</accession>
<reference evidence="5 6" key="1">
    <citation type="submission" date="2019-03" db="EMBL/GenBank/DDBJ databases">
        <title>Genomic Encyclopedia of Type Strains, Phase IV (KMG-IV): sequencing the most valuable type-strain genomes for metagenomic binning, comparative biology and taxonomic classification.</title>
        <authorList>
            <person name="Goeker M."/>
        </authorList>
    </citation>
    <scope>NUCLEOTIDE SEQUENCE [LARGE SCALE GENOMIC DNA]</scope>
    <source>
        <strain evidence="5 6">DSM 25894</strain>
    </source>
</reference>
<comment type="similarity">
    <text evidence="2">Belongs to the 5'-nucleotidase family.</text>
</comment>
<dbReference type="GO" id="GO:0008768">
    <property type="term" value="F:UDP-sugar diphosphatase activity"/>
    <property type="evidence" value="ECO:0007669"/>
    <property type="project" value="TreeGrafter"/>
</dbReference>
<feature type="domain" description="Calcineurin-like phosphoesterase" evidence="3">
    <location>
        <begin position="7"/>
        <end position="205"/>
    </location>
</feature>
<evidence type="ECO:0000313" key="5">
    <source>
        <dbReference type="EMBL" id="TCT19097.1"/>
    </source>
</evidence>
<dbReference type="AlphaFoldDB" id="A0A4R3MTP7"/>
<dbReference type="InterPro" id="IPR011240">
    <property type="entry name" value="Pesterase_YunD"/>
</dbReference>
<protein>
    <submittedName>
        <fullName evidence="5">2',3'-cyclic-nucleotide 2'-phosphodiesterase (5'-nucleotidase family)</fullName>
    </submittedName>
</protein>
<sequence>MTEKIFIYFSSDLHSHFENWPKMVHYFQRKKENHERREESYFLLDNGDHMDRVHPISEAFLGESNVDLLNRAGYHCVTLGNNEGITLPEENLYHLYDQADFQPVCANISPIEKGAPEWLKPYTILTTNQGTRIGVIGLTAPFRLFYEKVGWHVSSPYDVLDRYVNEVREQSDMLLLLSHLGMNDDEEIARKYKEIDVIIGGHTHHLFKNGEQVDGTLLAAIGKFGAYAGQIVIHWDPEEQTIVRKEAYAYDLAEEAEDHETRKRIEVIFEKAQKKLAEPVASLAVSYPSDWYRETPLMKKLVEELEEWTGADCAMLNAGVLLDGLPAGVVTRGDLHRICPHPMNPCKVKIKGEKLVEVIRMVYSRRFIEFPLKGFGFRGEVIGKMVFSSLDVKLRTDEDGTDHIEKVLIHREEIDPERKYELATADTFTFGRLLPEIASAKEKTYYMPEFIRDLLAEAVKKL</sequence>
<dbReference type="GO" id="GO:0000166">
    <property type="term" value="F:nucleotide binding"/>
    <property type="evidence" value="ECO:0007669"/>
    <property type="project" value="UniProtKB-KW"/>
</dbReference>
<dbReference type="SUPFAM" id="SSF55816">
    <property type="entry name" value="5'-nucleotidase (syn. UDP-sugar hydrolase), C-terminal domain"/>
    <property type="match status" value="1"/>
</dbReference>
<dbReference type="GO" id="GO:0008253">
    <property type="term" value="F:5'-nucleotidase activity"/>
    <property type="evidence" value="ECO:0007669"/>
    <property type="project" value="TreeGrafter"/>
</dbReference>
<gene>
    <name evidence="5" type="ORF">EDD68_11945</name>
</gene>
<dbReference type="PIRSF" id="PIRSF036361">
    <property type="entry name" value="YunD"/>
    <property type="match status" value="1"/>
</dbReference>
<keyword evidence="1" id="KW-0732">Signal</keyword>
<name>A0A4R3MTP7_9BACI</name>
<proteinExistence type="inferred from homology"/>
<dbReference type="CDD" id="cd00845">
    <property type="entry name" value="MPP_UshA_N_like"/>
    <property type="match status" value="1"/>
</dbReference>
<comment type="caution">
    <text evidence="5">The sequence shown here is derived from an EMBL/GenBank/DDBJ whole genome shotgun (WGS) entry which is preliminary data.</text>
</comment>
<dbReference type="GO" id="GO:0030288">
    <property type="term" value="C:outer membrane-bounded periplasmic space"/>
    <property type="evidence" value="ECO:0007669"/>
    <property type="project" value="TreeGrafter"/>
</dbReference>
<dbReference type="InterPro" id="IPR029052">
    <property type="entry name" value="Metallo-depent_PP-like"/>
</dbReference>
<dbReference type="InterPro" id="IPR004843">
    <property type="entry name" value="Calcineurin-like_PHP"/>
</dbReference>
<dbReference type="Pfam" id="PF00149">
    <property type="entry name" value="Metallophos"/>
    <property type="match status" value="1"/>
</dbReference>